<keyword evidence="2" id="KW-1185">Reference proteome</keyword>
<protein>
    <submittedName>
        <fullName evidence="1">ISP domain-containing protein</fullName>
    </submittedName>
</protein>
<gene>
    <name evidence="1" type="ORF">BO95DRAFT_421180</name>
</gene>
<accession>A0ACD1FYZ3</accession>
<name>A0ACD1FYZ3_9EURO</name>
<dbReference type="EMBL" id="KZ825377">
    <property type="protein sequence ID" value="RAH42194.1"/>
    <property type="molecule type" value="Genomic_DNA"/>
</dbReference>
<sequence>MEALYSVAPPASTAPLVVGLLVGLALLYQTWTRSFLQTYFKYPPRLTKLPSPEPSLEHEETIAVSKEPDYPADWWTGSSTYELERRAIFSKHWLCLSHRSQFSKPGDYHTFTVAGYPIFLILGKDGALRAFHNVCRHRAYPVTRKDRGSSTVLGCRYHGWSYNSLGQLIKAPHFDGVAGFDRAQNALFAVHTFTCRAGFVFVNLDASLTVPLPEVELLDAFVGSREIALRSRWEGGQTVEGQVNWKLMRISESLIDNEGIRSAGSQRRFSSWLLNRLGVSQEGSASLNVFPITAVKTIERTGYWYTLTCIPVSVQKTSFRLDLYSSSSSSSSSNSSSSTRISEAETIAQETTNRLRKMIAELETAYRSYLEDTRYNSTTPITIKVDTSVPISSACVTPQSAAKDVAVLDALRAHLKLERQQGAELFPAMRKPRKNARFEQAEQLCKELDCVDRGPDMSW</sequence>
<dbReference type="Proteomes" id="UP000249057">
    <property type="component" value="Unassembled WGS sequence"/>
</dbReference>
<evidence type="ECO:0000313" key="1">
    <source>
        <dbReference type="EMBL" id="RAH42194.1"/>
    </source>
</evidence>
<organism evidence="1 2">
    <name type="scientific">Aspergillus brunneoviolaceus CBS 621.78</name>
    <dbReference type="NCBI Taxonomy" id="1450534"/>
    <lineage>
        <taxon>Eukaryota</taxon>
        <taxon>Fungi</taxon>
        <taxon>Dikarya</taxon>
        <taxon>Ascomycota</taxon>
        <taxon>Pezizomycotina</taxon>
        <taxon>Eurotiomycetes</taxon>
        <taxon>Eurotiomycetidae</taxon>
        <taxon>Eurotiales</taxon>
        <taxon>Aspergillaceae</taxon>
        <taxon>Aspergillus</taxon>
        <taxon>Aspergillus subgen. Circumdati</taxon>
    </lineage>
</organism>
<evidence type="ECO:0000313" key="2">
    <source>
        <dbReference type="Proteomes" id="UP000249057"/>
    </source>
</evidence>
<reference evidence="1" key="1">
    <citation type="submission" date="2018-02" db="EMBL/GenBank/DDBJ databases">
        <title>The genomes of Aspergillus section Nigri reveals drivers in fungal speciation.</title>
        <authorList>
            <consortium name="DOE Joint Genome Institute"/>
            <person name="Vesth T.C."/>
            <person name="Nybo J."/>
            <person name="Theobald S."/>
            <person name="Brandl J."/>
            <person name="Frisvad J.C."/>
            <person name="Nielsen K.F."/>
            <person name="Lyhne E.K."/>
            <person name="Kogle M.E."/>
            <person name="Kuo A."/>
            <person name="Riley R."/>
            <person name="Clum A."/>
            <person name="Nolan M."/>
            <person name="Lipzen A."/>
            <person name="Salamov A."/>
            <person name="Henrissat B."/>
            <person name="Wiebenga A."/>
            <person name="De vries R.P."/>
            <person name="Grigoriev I.V."/>
            <person name="Mortensen U.H."/>
            <person name="Andersen M.R."/>
            <person name="Baker S.E."/>
        </authorList>
    </citation>
    <scope>NUCLEOTIDE SEQUENCE</scope>
    <source>
        <strain evidence="1">CBS 621.78</strain>
    </source>
</reference>
<proteinExistence type="predicted"/>